<dbReference type="RefSeq" id="WP_371637277.1">
    <property type="nucleotide sequence ID" value="NZ_CP108062.1"/>
</dbReference>
<feature type="compositionally biased region" description="Basic and acidic residues" evidence="1">
    <location>
        <begin position="88"/>
        <end position="102"/>
    </location>
</feature>
<organism evidence="2 3">
    <name type="scientific">Streptomyces zaomyceticus</name>
    <dbReference type="NCBI Taxonomy" id="68286"/>
    <lineage>
        <taxon>Bacteria</taxon>
        <taxon>Bacillati</taxon>
        <taxon>Actinomycetota</taxon>
        <taxon>Actinomycetes</taxon>
        <taxon>Kitasatosporales</taxon>
        <taxon>Streptomycetaceae</taxon>
        <taxon>Streptomyces</taxon>
    </lineage>
</organism>
<feature type="region of interest" description="Disordered" evidence="1">
    <location>
        <begin position="84"/>
        <end position="111"/>
    </location>
</feature>
<evidence type="ECO:0000313" key="2">
    <source>
        <dbReference type="EMBL" id="WTR74661.1"/>
    </source>
</evidence>
<evidence type="ECO:0000256" key="1">
    <source>
        <dbReference type="SAM" id="MobiDB-lite"/>
    </source>
</evidence>
<dbReference type="SUPFAM" id="SSF53649">
    <property type="entry name" value="Alkaline phosphatase-like"/>
    <property type="match status" value="1"/>
</dbReference>
<evidence type="ECO:0008006" key="4">
    <source>
        <dbReference type="Google" id="ProtNLM"/>
    </source>
</evidence>
<protein>
    <recommendedName>
        <fullName evidence="4">N-sulphoglucosamine sulphohydrolase C-terminal domain-containing protein</fullName>
    </recommendedName>
</protein>
<dbReference type="Gene3D" id="3.40.720.10">
    <property type="entry name" value="Alkaline Phosphatase, subunit A"/>
    <property type="match status" value="1"/>
</dbReference>
<dbReference type="Proteomes" id="UP001622594">
    <property type="component" value="Chromosome"/>
</dbReference>
<name>A0ABZ1LML3_9ACTN</name>
<accession>A0ABZ1LML3</accession>
<sequence length="111" mass="12459">MGRAVRTERWKYAVPAAPGADPWREAAADLYRETELYDLAADPYELENLVGLTSHRAVADGLRNELAAWPLRIEGAAPVIEAAPARTLDQRRPKSFPDDRVPWEGVRFGHH</sequence>
<reference evidence="2 3" key="1">
    <citation type="submission" date="2022-10" db="EMBL/GenBank/DDBJ databases">
        <title>The complete genomes of actinobacterial strains from the NBC collection.</title>
        <authorList>
            <person name="Joergensen T.S."/>
            <person name="Alvarez Arevalo M."/>
            <person name="Sterndorff E.B."/>
            <person name="Faurdal D."/>
            <person name="Vuksanovic O."/>
            <person name="Mourched A.-S."/>
            <person name="Charusanti P."/>
            <person name="Shaw S."/>
            <person name="Blin K."/>
            <person name="Weber T."/>
        </authorList>
    </citation>
    <scope>NUCLEOTIDE SEQUENCE [LARGE SCALE GENOMIC DNA]</scope>
    <source>
        <strain evidence="2 3">NBC_00123</strain>
    </source>
</reference>
<dbReference type="InterPro" id="IPR017850">
    <property type="entry name" value="Alkaline_phosphatase_core_sf"/>
</dbReference>
<proteinExistence type="predicted"/>
<dbReference type="EMBL" id="CP108188">
    <property type="protein sequence ID" value="WTR74661.1"/>
    <property type="molecule type" value="Genomic_DNA"/>
</dbReference>
<evidence type="ECO:0000313" key="3">
    <source>
        <dbReference type="Proteomes" id="UP001622594"/>
    </source>
</evidence>
<keyword evidence="3" id="KW-1185">Reference proteome</keyword>
<gene>
    <name evidence="2" type="ORF">OG814_37960</name>
</gene>